<dbReference type="Proteomes" id="UP000243406">
    <property type="component" value="Unassembled WGS sequence"/>
</dbReference>
<evidence type="ECO:0008006" key="3">
    <source>
        <dbReference type="Google" id="ProtNLM"/>
    </source>
</evidence>
<dbReference type="InterPro" id="IPR006450">
    <property type="entry name" value="Phage_HK97_gp6-like"/>
</dbReference>
<evidence type="ECO:0000313" key="2">
    <source>
        <dbReference type="Proteomes" id="UP000243406"/>
    </source>
</evidence>
<dbReference type="Pfam" id="PF24829">
    <property type="entry name" value="Phage_connect_2"/>
    <property type="match status" value="1"/>
</dbReference>
<dbReference type="RefSeq" id="WP_079588960.1">
    <property type="nucleotide sequence ID" value="NZ_FUYN01000002.1"/>
</dbReference>
<evidence type="ECO:0000313" key="1">
    <source>
        <dbReference type="EMBL" id="SKB36045.1"/>
    </source>
</evidence>
<dbReference type="OrthoDB" id="2889166at2"/>
<dbReference type="InterPro" id="IPR056951">
    <property type="entry name" value="Phage_connect_2"/>
</dbReference>
<proteinExistence type="predicted"/>
<dbReference type="NCBIfam" id="TIGR01560">
    <property type="entry name" value="put_DNA_pack"/>
    <property type="match status" value="1"/>
</dbReference>
<protein>
    <recommendedName>
        <fullName evidence="3">Phage gp6-like head-tail connector protein</fullName>
    </recommendedName>
</protein>
<reference evidence="2" key="1">
    <citation type="submission" date="2017-02" db="EMBL/GenBank/DDBJ databases">
        <authorList>
            <person name="Varghese N."/>
            <person name="Submissions S."/>
        </authorList>
    </citation>
    <scope>NUCLEOTIDE SEQUENCE [LARGE SCALE GENOMIC DNA]</scope>
    <source>
        <strain evidence="2">ATCC 35199</strain>
    </source>
</reference>
<gene>
    <name evidence="1" type="ORF">SAMN02745120_1023</name>
</gene>
<name>A0A1T5AME0_9FIRM</name>
<keyword evidence="2" id="KW-1185">Reference proteome</keyword>
<dbReference type="AlphaFoldDB" id="A0A1T5AME0"/>
<organism evidence="1 2">
    <name type="scientific">Acetoanaerobium noterae</name>
    <dbReference type="NCBI Taxonomy" id="745369"/>
    <lineage>
        <taxon>Bacteria</taxon>
        <taxon>Bacillati</taxon>
        <taxon>Bacillota</taxon>
        <taxon>Clostridia</taxon>
        <taxon>Peptostreptococcales</taxon>
        <taxon>Filifactoraceae</taxon>
        <taxon>Acetoanaerobium</taxon>
    </lineage>
</organism>
<dbReference type="EMBL" id="FUYN01000002">
    <property type="protein sequence ID" value="SKB36045.1"/>
    <property type="molecule type" value="Genomic_DNA"/>
</dbReference>
<accession>A0A1T5AME0</accession>
<sequence length="86" mass="9815">MLEKIKMSLRIKHTALDDELIDMIAAAKKDLARVGIINITDEDTLIIQAVKLYCKWHLNYESDADRYKEAYTSMAQSLSMSGDYSV</sequence>